<keyword evidence="2" id="KW-1133">Transmembrane helix</keyword>
<dbReference type="Proteomes" id="UP000235945">
    <property type="component" value="Unassembled WGS sequence"/>
</dbReference>
<evidence type="ECO:0000313" key="4">
    <source>
        <dbReference type="EMBL" id="MBB5118759.1"/>
    </source>
</evidence>
<name>A0A2N8NZR9_STREU</name>
<dbReference type="EMBL" id="LGUI01000002">
    <property type="protein sequence ID" value="PNE34262.1"/>
    <property type="molecule type" value="Genomic_DNA"/>
</dbReference>
<keyword evidence="2" id="KW-0812">Transmembrane</keyword>
<feature type="chain" id="PRO_5042698200" description="Sortase" evidence="3">
    <location>
        <begin position="27"/>
        <end position="212"/>
    </location>
</feature>
<feature type="transmembrane region" description="Helical" evidence="2">
    <location>
        <begin position="182"/>
        <end position="199"/>
    </location>
</feature>
<evidence type="ECO:0008006" key="8">
    <source>
        <dbReference type="Google" id="ProtNLM"/>
    </source>
</evidence>
<evidence type="ECO:0000256" key="2">
    <source>
        <dbReference type="SAM" id="Phobius"/>
    </source>
</evidence>
<feature type="region of interest" description="Disordered" evidence="1">
    <location>
        <begin position="122"/>
        <end position="178"/>
    </location>
</feature>
<keyword evidence="2" id="KW-0472">Membrane</keyword>
<evidence type="ECO:0000313" key="6">
    <source>
        <dbReference type="Proteomes" id="UP000235945"/>
    </source>
</evidence>
<reference evidence="6" key="1">
    <citation type="submission" date="2015-07" db="EMBL/GenBank/DDBJ databases">
        <authorList>
            <person name="Graham D.E."/>
            <person name="Giannone R.J."/>
            <person name="Gulvik C.A."/>
            <person name="Hettich R.L."/>
            <person name="Klingeman D.M."/>
            <person name="Mahan K.M."/>
            <person name="Parry R.J."/>
            <person name="Spain J.C."/>
        </authorList>
    </citation>
    <scope>NUCLEOTIDE SEQUENCE [LARGE SCALE GENOMIC DNA]</scope>
    <source>
        <strain evidence="6">ATCC 27428</strain>
    </source>
</reference>
<reference evidence="5" key="2">
    <citation type="submission" date="2015-07" db="EMBL/GenBank/DDBJ databases">
        <authorList>
            <person name="Noorani M."/>
        </authorList>
    </citation>
    <scope>NUCLEOTIDE SEQUENCE [LARGE SCALE GENOMIC DNA]</scope>
    <source>
        <strain evidence="5">ATCC 27428</strain>
    </source>
</reference>
<evidence type="ECO:0000256" key="1">
    <source>
        <dbReference type="SAM" id="MobiDB-lite"/>
    </source>
</evidence>
<dbReference type="OrthoDB" id="4337899at2"/>
<dbReference type="Proteomes" id="UP000528608">
    <property type="component" value="Unassembled WGS sequence"/>
</dbReference>
<comment type="caution">
    <text evidence="5">The sequence shown here is derived from an EMBL/GenBank/DDBJ whole genome shotgun (WGS) entry which is preliminary data.</text>
</comment>
<evidence type="ECO:0000256" key="3">
    <source>
        <dbReference type="SAM" id="SignalP"/>
    </source>
</evidence>
<gene>
    <name evidence="5" type="ORF">AF335_06390</name>
    <name evidence="4" type="ORF">FHS36_002192</name>
</gene>
<feature type="signal peptide" evidence="3">
    <location>
        <begin position="1"/>
        <end position="26"/>
    </location>
</feature>
<proteinExistence type="predicted"/>
<dbReference type="EMBL" id="JACHJF010000005">
    <property type="protein sequence ID" value="MBB5118759.1"/>
    <property type="molecule type" value="Genomic_DNA"/>
</dbReference>
<dbReference type="RefSeq" id="WP_102917316.1">
    <property type="nucleotide sequence ID" value="NZ_JACHJF010000005.1"/>
</dbReference>
<evidence type="ECO:0000313" key="7">
    <source>
        <dbReference type="Proteomes" id="UP000528608"/>
    </source>
</evidence>
<evidence type="ECO:0000313" key="5">
    <source>
        <dbReference type="EMBL" id="PNE34262.1"/>
    </source>
</evidence>
<keyword evidence="3" id="KW-0732">Signal</keyword>
<reference evidence="4 7" key="3">
    <citation type="submission" date="2020-08" db="EMBL/GenBank/DDBJ databases">
        <title>Genomic Encyclopedia of Type Strains, Phase III (KMG-III): the genomes of soil and plant-associated and newly described type strains.</title>
        <authorList>
            <person name="Whitman W."/>
        </authorList>
    </citation>
    <scope>NUCLEOTIDE SEQUENCE [LARGE SCALE GENOMIC DNA]</scope>
    <source>
        <strain evidence="4 7">CECT 3259</strain>
    </source>
</reference>
<organism evidence="5 6">
    <name type="scientific">Streptomyces eurocidicus</name>
    <name type="common">Streptoverticillium eurocidicus</name>
    <dbReference type="NCBI Taxonomy" id="66423"/>
    <lineage>
        <taxon>Bacteria</taxon>
        <taxon>Bacillati</taxon>
        <taxon>Actinomycetota</taxon>
        <taxon>Actinomycetes</taxon>
        <taxon>Kitasatosporales</taxon>
        <taxon>Streptomycetaceae</taxon>
        <taxon>Streptomyces</taxon>
    </lineage>
</organism>
<sequence length="212" mass="20935">MRTTLITASSALALCGALTFAPLAAAAGGSGSPSGGTGPGPLVGAAKISVSPREARTGQTVDISGSCAPYPGATVKSVASQAGTITLNRTDPQHVQGRLHITARPGTYPVKLICSNGTAGTTLKVDPAAPKPQPRPNGTTPAHHAAGASARQGTAPSQATAKVPKGAPRTGESTGGTVNDDMILAGCGVVAAAAIALAVSRSRREEKEKESR</sequence>
<keyword evidence="6" id="KW-1185">Reference proteome</keyword>
<dbReference type="AlphaFoldDB" id="A0A2N8NZR9"/>
<accession>A0A2N8NZR9</accession>
<protein>
    <recommendedName>
        <fullName evidence="8">Sortase</fullName>
    </recommendedName>
</protein>
<feature type="compositionally biased region" description="Polar residues" evidence="1">
    <location>
        <begin position="151"/>
        <end position="160"/>
    </location>
</feature>